<dbReference type="InterPro" id="IPR029058">
    <property type="entry name" value="AB_hydrolase_fold"/>
</dbReference>
<dbReference type="EMBL" id="BAAATJ010000016">
    <property type="protein sequence ID" value="GAA2404310.1"/>
    <property type="molecule type" value="Genomic_DNA"/>
</dbReference>
<evidence type="ECO:0000259" key="1">
    <source>
        <dbReference type="Pfam" id="PF12697"/>
    </source>
</evidence>
<dbReference type="PRINTS" id="PR00111">
    <property type="entry name" value="ABHYDROLASE"/>
</dbReference>
<organism evidence="2 3">
    <name type="scientific">Streptomyces glaucosporus</name>
    <dbReference type="NCBI Taxonomy" id="284044"/>
    <lineage>
        <taxon>Bacteria</taxon>
        <taxon>Bacillati</taxon>
        <taxon>Actinomycetota</taxon>
        <taxon>Actinomycetes</taxon>
        <taxon>Kitasatosporales</taxon>
        <taxon>Streptomycetaceae</taxon>
        <taxon>Streptomyces</taxon>
    </lineage>
</organism>
<evidence type="ECO:0000313" key="3">
    <source>
        <dbReference type="Proteomes" id="UP001500058"/>
    </source>
</evidence>
<keyword evidence="3" id="KW-1185">Reference proteome</keyword>
<protein>
    <submittedName>
        <fullName evidence="2">Alpha/beta fold hydrolase</fullName>
    </submittedName>
</protein>
<dbReference type="PANTHER" id="PTHR43798">
    <property type="entry name" value="MONOACYLGLYCEROL LIPASE"/>
    <property type="match status" value="1"/>
</dbReference>
<accession>A0ABN3IID4</accession>
<dbReference type="Gene3D" id="3.40.50.1820">
    <property type="entry name" value="alpha/beta hydrolase"/>
    <property type="match status" value="1"/>
</dbReference>
<comment type="caution">
    <text evidence="2">The sequence shown here is derived from an EMBL/GenBank/DDBJ whole genome shotgun (WGS) entry which is preliminary data.</text>
</comment>
<evidence type="ECO:0000313" key="2">
    <source>
        <dbReference type="EMBL" id="GAA2404310.1"/>
    </source>
</evidence>
<dbReference type="Pfam" id="PF12697">
    <property type="entry name" value="Abhydrolase_6"/>
    <property type="match status" value="1"/>
</dbReference>
<dbReference type="GO" id="GO:0016787">
    <property type="term" value="F:hydrolase activity"/>
    <property type="evidence" value="ECO:0007669"/>
    <property type="project" value="UniProtKB-KW"/>
</dbReference>
<dbReference type="SUPFAM" id="SSF53474">
    <property type="entry name" value="alpha/beta-Hydrolases"/>
    <property type="match status" value="1"/>
</dbReference>
<dbReference type="PANTHER" id="PTHR43798:SF5">
    <property type="entry name" value="MONOACYLGLYCEROL LIPASE ABHD6"/>
    <property type="match status" value="1"/>
</dbReference>
<dbReference type="InterPro" id="IPR000073">
    <property type="entry name" value="AB_hydrolase_1"/>
</dbReference>
<gene>
    <name evidence="2" type="ORF">GCM10010420_34750</name>
</gene>
<dbReference type="Proteomes" id="UP001500058">
    <property type="component" value="Unassembled WGS sequence"/>
</dbReference>
<keyword evidence="2" id="KW-0378">Hydrolase</keyword>
<name>A0ABN3IID4_9ACTN</name>
<feature type="domain" description="AB hydrolase-1" evidence="1">
    <location>
        <begin position="35"/>
        <end position="261"/>
    </location>
</feature>
<dbReference type="InterPro" id="IPR050266">
    <property type="entry name" value="AB_hydrolase_sf"/>
</dbReference>
<dbReference type="RefSeq" id="WP_344631963.1">
    <property type="nucleotide sequence ID" value="NZ_BAAATJ010000016.1"/>
</dbReference>
<sequence length="269" mass="28127">MPPPPPPPGASGADLAHTRSGSGPVLVVVRQLDRDLWQPALDLLAREREVVAVDLPGFGDSPPLPPGTAPTIEALAGAVASWLRTAGLGRPPVAGNSLGGAVALELARTGAVGGAIALSPIGLWTRPEAAYVTGSLRLAGAAARALGRHVPRVAGSPVGRTLVFWQLVARPWRMAGPTAEGTLRGLARLPELEATRRAVQPYRLRGFRPQVPVTVAWSGLDLMTPPYQARRAARLLPGARRVVLRGCGHSPMPDTPERVARLLLSATGR</sequence>
<reference evidence="2 3" key="1">
    <citation type="journal article" date="2019" name="Int. J. Syst. Evol. Microbiol.">
        <title>The Global Catalogue of Microorganisms (GCM) 10K type strain sequencing project: providing services to taxonomists for standard genome sequencing and annotation.</title>
        <authorList>
            <consortium name="The Broad Institute Genomics Platform"/>
            <consortium name="The Broad Institute Genome Sequencing Center for Infectious Disease"/>
            <person name="Wu L."/>
            <person name="Ma J."/>
        </authorList>
    </citation>
    <scope>NUCLEOTIDE SEQUENCE [LARGE SCALE GENOMIC DNA]</scope>
    <source>
        <strain evidence="2 3">JCM 6921</strain>
    </source>
</reference>
<proteinExistence type="predicted"/>